<gene>
    <name evidence="2" type="ORF">J2Z31_001741</name>
</gene>
<keyword evidence="3" id="KW-1185">Reference proteome</keyword>
<feature type="signal peptide" evidence="1">
    <location>
        <begin position="1"/>
        <end position="23"/>
    </location>
</feature>
<dbReference type="RefSeq" id="WP_209601482.1">
    <property type="nucleotide sequence ID" value="NZ_JAGILA010000002.1"/>
</dbReference>
<dbReference type="Proteomes" id="UP000730739">
    <property type="component" value="Unassembled WGS sequence"/>
</dbReference>
<protein>
    <submittedName>
        <fullName evidence="2">Uncharacterized protein</fullName>
    </submittedName>
</protein>
<evidence type="ECO:0000256" key="1">
    <source>
        <dbReference type="SAM" id="SignalP"/>
    </source>
</evidence>
<accession>A0ABS4QXP0</accession>
<dbReference type="PROSITE" id="PS51257">
    <property type="entry name" value="PROKAR_LIPOPROTEIN"/>
    <property type="match status" value="1"/>
</dbReference>
<comment type="caution">
    <text evidence="2">The sequence shown here is derived from an EMBL/GenBank/DDBJ whole genome shotgun (WGS) entry which is preliminary data.</text>
</comment>
<name>A0ABS4QXP0_9HYPH</name>
<dbReference type="EMBL" id="JAGILA010000002">
    <property type="protein sequence ID" value="MBP2235249.1"/>
    <property type="molecule type" value="Genomic_DNA"/>
</dbReference>
<reference evidence="2 3" key="1">
    <citation type="submission" date="2021-03" db="EMBL/GenBank/DDBJ databases">
        <title>Genomic Encyclopedia of Type Strains, Phase IV (KMG-IV): sequencing the most valuable type-strain genomes for metagenomic binning, comparative biology and taxonomic classification.</title>
        <authorList>
            <person name="Goeker M."/>
        </authorList>
    </citation>
    <scope>NUCLEOTIDE SEQUENCE [LARGE SCALE GENOMIC DNA]</scope>
    <source>
        <strain evidence="2 3">DSM 13372</strain>
    </source>
</reference>
<organism evidence="2 3">
    <name type="scientific">Sinorhizobium kostiense</name>
    <dbReference type="NCBI Taxonomy" id="76747"/>
    <lineage>
        <taxon>Bacteria</taxon>
        <taxon>Pseudomonadati</taxon>
        <taxon>Pseudomonadota</taxon>
        <taxon>Alphaproteobacteria</taxon>
        <taxon>Hyphomicrobiales</taxon>
        <taxon>Rhizobiaceae</taxon>
        <taxon>Sinorhizobium/Ensifer group</taxon>
        <taxon>Sinorhizobium</taxon>
    </lineage>
</organism>
<feature type="chain" id="PRO_5047487361" evidence="1">
    <location>
        <begin position="24"/>
        <end position="221"/>
    </location>
</feature>
<evidence type="ECO:0000313" key="3">
    <source>
        <dbReference type="Proteomes" id="UP000730739"/>
    </source>
</evidence>
<evidence type="ECO:0000313" key="2">
    <source>
        <dbReference type="EMBL" id="MBP2235249.1"/>
    </source>
</evidence>
<proteinExistence type="predicted"/>
<sequence length="221" mass="22710">MKLGLLGSVLLCGYAMSTAGVTACDFDQPTGACRGSISIDSVSGSKGSYSAELTVKSSAGSCSKVEYYLDNTPQVTVIRNAGSESESVFGTRPITRKSLAVKKCTSYAKSKGSGGNDKQAAGPKFFEGRWQGSVGMLLIRATLVLDLSVDGNRVTGTATAPHNGETYSIDGTVTGGVLSYTYAQPIGGAPATVRITKKSANSISYAGSGDGITLSGTLQRF</sequence>
<keyword evidence="1" id="KW-0732">Signal</keyword>